<feature type="region of interest" description="Disordered" evidence="2">
    <location>
        <begin position="656"/>
        <end position="738"/>
    </location>
</feature>
<evidence type="ECO:0000256" key="2">
    <source>
        <dbReference type="SAM" id="MobiDB-lite"/>
    </source>
</evidence>
<accession>A0ABD3U311</accession>
<dbReference type="Pfam" id="PF00069">
    <property type="entry name" value="Pkinase"/>
    <property type="match status" value="1"/>
</dbReference>
<sequence length="959" mass="106280">MDVFNKLKSKVTNVLPGNPLSRDFDIDGQIASAGPGLMWKIYSAVKKTTKQEAAVFVFDKKILEKYSRRDRDMILEVLKKGVSQLTRLRHPRILSVMQPLEESRESIAFATEPVFASLANVLGNQENIPAQAVPKELQEFQLYEVEIKYGLLQVTEGLQFLHHDVKLLHNNLCPESIIINQDGAWKIAGFEFCKPNKNPQDQMPLFEYKAWEPDLSPVAQPNLDYLAPEYALTESCDLASDLFTLGVVMYTLFNKGKPLYECNDQLSTFRKNAEELSKWRGKSLDKVPEELREIIKLLLNTEPAVRPDPDQLSKIPFFEDVGSSTLHYMDTLFQRDNKQKSQFFKGLPKIITKLPKRVNLQRILPSLYKECVNPDMVPFTLPSILLIAEQSNDREYNSVVLPGLVPLFQMKEPIQILLIFMQNMSLLLKKTPQADIKTHVLPMIFRSLEADTPQLQEMCLNIVPTFADLIDYTSLKNSIVPRIKKLCLSTPVLGVRVNSLLCLGKLLEHMDKWFVLDEVIPLLFQIQSREPAVLMSILGILKVTMSHAKLGITKEIMATKVLPFIIPIAIDHNLNLSQFNAYMSVIKEMIERVETDHRSKLEQLDQMKQEQKSLEITKVVGQQDDSVLIKDIVPDQPQTMMDQFLSGFGISNVLKRAGDGSGDRSESRSAALSGKVPNGTSPQEQKTTKIALTLEDKQRMAKQKEQEQLVKSQKPLQAKSVSSSSTTPAGSSIKSTSNTQIKDLTTSLINSNIMGLQPSNTRTNSTGMTPGFTSGSISMSSTGSTIGQSSFVMSGGGLGSQSSVSSFGNQSMMSAQNSQASKPIDVSAFDNLLPNNSSQPKLPINQMRQQQHVMGMSMQGGMMGNPSLKGNQNMMGTPGMNVNQGMMGLQPGGMNFGGFGGQGMNTGFNASGNTTMVNSFGSYPMIGQNNLFQPQPSHEMGNQNKASTLSSQDLADLLG</sequence>
<dbReference type="FunFam" id="3.30.200.20:FF:000179">
    <property type="entry name" value="SCY1 like pseudokinase 2"/>
    <property type="match status" value="1"/>
</dbReference>
<dbReference type="CDD" id="cd14011">
    <property type="entry name" value="PK_SCY1_like"/>
    <property type="match status" value="1"/>
</dbReference>
<comment type="similarity">
    <text evidence="1">Belongs to the protein kinase superfamily.</text>
</comment>
<evidence type="ECO:0000256" key="1">
    <source>
        <dbReference type="ARBA" id="ARBA00038349"/>
    </source>
</evidence>
<dbReference type="EMBL" id="JBJQND010000017">
    <property type="protein sequence ID" value="KAL3842613.1"/>
    <property type="molecule type" value="Genomic_DNA"/>
</dbReference>
<dbReference type="Gene3D" id="1.10.510.10">
    <property type="entry name" value="Transferase(Phosphotransferase) domain 1"/>
    <property type="match status" value="1"/>
</dbReference>
<dbReference type="FunFam" id="1.25.10.10:FF:000189">
    <property type="entry name" value="SCY1-like pseudokinase 2"/>
    <property type="match status" value="1"/>
</dbReference>
<feature type="compositionally biased region" description="Polar residues" evidence="2">
    <location>
        <begin position="678"/>
        <end position="690"/>
    </location>
</feature>
<feature type="compositionally biased region" description="Basic and acidic residues" evidence="2">
    <location>
        <begin position="694"/>
        <end position="708"/>
    </location>
</feature>
<dbReference type="InterPro" id="IPR051177">
    <property type="entry name" value="CIK-Related_Protein"/>
</dbReference>
<organism evidence="4 5">
    <name type="scientific">Sinanodonta woodiana</name>
    <name type="common">Chinese pond mussel</name>
    <name type="synonym">Anodonta woodiana</name>
    <dbReference type="NCBI Taxonomy" id="1069815"/>
    <lineage>
        <taxon>Eukaryota</taxon>
        <taxon>Metazoa</taxon>
        <taxon>Spiralia</taxon>
        <taxon>Lophotrochozoa</taxon>
        <taxon>Mollusca</taxon>
        <taxon>Bivalvia</taxon>
        <taxon>Autobranchia</taxon>
        <taxon>Heteroconchia</taxon>
        <taxon>Palaeoheterodonta</taxon>
        <taxon>Unionida</taxon>
        <taxon>Unionoidea</taxon>
        <taxon>Unionidae</taxon>
        <taxon>Unioninae</taxon>
        <taxon>Sinanodonta</taxon>
    </lineage>
</organism>
<name>A0ABD3U311_SINWO</name>
<dbReference type="PANTHER" id="PTHR12984">
    <property type="entry name" value="SCY1-RELATED S/T PROTEIN KINASE-LIKE"/>
    <property type="match status" value="1"/>
</dbReference>
<feature type="compositionally biased region" description="Low complexity" evidence="2">
    <location>
        <begin position="718"/>
        <end position="735"/>
    </location>
</feature>
<dbReference type="InterPro" id="IPR011009">
    <property type="entry name" value="Kinase-like_dom_sf"/>
</dbReference>
<dbReference type="SUPFAM" id="SSF56112">
    <property type="entry name" value="Protein kinase-like (PK-like)"/>
    <property type="match status" value="1"/>
</dbReference>
<dbReference type="Gene3D" id="3.30.200.20">
    <property type="entry name" value="Phosphorylase Kinase, domain 1"/>
    <property type="match status" value="1"/>
</dbReference>
<dbReference type="PANTHER" id="PTHR12984:SF6">
    <property type="entry name" value="SCY1-LIKE PROTEIN 2"/>
    <property type="match status" value="1"/>
</dbReference>
<dbReference type="Proteomes" id="UP001634394">
    <property type="component" value="Unassembled WGS sequence"/>
</dbReference>
<keyword evidence="5" id="KW-1185">Reference proteome</keyword>
<dbReference type="AlphaFoldDB" id="A0ABD3U311"/>
<evidence type="ECO:0000313" key="5">
    <source>
        <dbReference type="Proteomes" id="UP001634394"/>
    </source>
</evidence>
<dbReference type="InterPro" id="IPR011989">
    <property type="entry name" value="ARM-like"/>
</dbReference>
<comment type="caution">
    <text evidence="4">The sequence shown here is derived from an EMBL/GenBank/DDBJ whole genome shotgun (WGS) entry which is preliminary data.</text>
</comment>
<dbReference type="SMART" id="SM00220">
    <property type="entry name" value="S_TKc"/>
    <property type="match status" value="1"/>
</dbReference>
<feature type="compositionally biased region" description="Polar residues" evidence="2">
    <location>
        <begin position="928"/>
        <end position="953"/>
    </location>
</feature>
<gene>
    <name evidence="4" type="ORF">ACJMK2_020606</name>
</gene>
<dbReference type="Gene3D" id="1.25.10.10">
    <property type="entry name" value="Leucine-rich Repeat Variant"/>
    <property type="match status" value="1"/>
</dbReference>
<reference evidence="4 5" key="1">
    <citation type="submission" date="2024-11" db="EMBL/GenBank/DDBJ databases">
        <title>Chromosome-level genome assembly of the freshwater bivalve Anodonta woodiana.</title>
        <authorList>
            <person name="Chen X."/>
        </authorList>
    </citation>
    <scope>NUCLEOTIDE SEQUENCE [LARGE SCALE GENOMIC DNA]</scope>
    <source>
        <strain evidence="4">MN2024</strain>
        <tissue evidence="4">Gills</tissue>
    </source>
</reference>
<dbReference type="SUPFAM" id="SSF48371">
    <property type="entry name" value="ARM repeat"/>
    <property type="match status" value="1"/>
</dbReference>
<dbReference type="InterPro" id="IPR016024">
    <property type="entry name" value="ARM-type_fold"/>
</dbReference>
<dbReference type="InterPro" id="IPR000719">
    <property type="entry name" value="Prot_kinase_dom"/>
</dbReference>
<protein>
    <recommendedName>
        <fullName evidence="3">Protein kinase domain-containing protein</fullName>
    </recommendedName>
</protein>
<evidence type="ECO:0000259" key="3">
    <source>
        <dbReference type="PROSITE" id="PS50011"/>
    </source>
</evidence>
<proteinExistence type="inferred from homology"/>
<dbReference type="PROSITE" id="PS50011">
    <property type="entry name" value="PROTEIN_KINASE_DOM"/>
    <property type="match status" value="1"/>
</dbReference>
<feature type="domain" description="Protein kinase" evidence="3">
    <location>
        <begin position="27"/>
        <end position="318"/>
    </location>
</feature>
<evidence type="ECO:0000313" key="4">
    <source>
        <dbReference type="EMBL" id="KAL3842613.1"/>
    </source>
</evidence>
<feature type="region of interest" description="Disordered" evidence="2">
    <location>
        <begin position="928"/>
        <end position="959"/>
    </location>
</feature>
<feature type="compositionally biased region" description="Basic and acidic residues" evidence="2">
    <location>
        <begin position="656"/>
        <end position="667"/>
    </location>
</feature>